<keyword evidence="1" id="KW-1133">Transmembrane helix</keyword>
<keyword evidence="1" id="KW-0812">Transmembrane</keyword>
<gene>
    <name evidence="4" type="ORF">SKP52_11515</name>
</gene>
<feature type="chain" id="PRO_5002043973" evidence="2">
    <location>
        <begin position="21"/>
        <end position="218"/>
    </location>
</feature>
<feature type="transmembrane region" description="Helical" evidence="1">
    <location>
        <begin position="187"/>
        <end position="204"/>
    </location>
</feature>
<dbReference type="KEGG" id="sphk:SKP52_11515"/>
<evidence type="ECO:0000313" key="4">
    <source>
        <dbReference type="EMBL" id="AJA09200.1"/>
    </source>
</evidence>
<protein>
    <submittedName>
        <fullName evidence="4">Putative secreted protein</fullName>
    </submittedName>
</protein>
<dbReference type="RefSeq" id="WP_039574834.1">
    <property type="nucleotide sequence ID" value="NZ_CP009122.1"/>
</dbReference>
<evidence type="ECO:0000259" key="3">
    <source>
        <dbReference type="Pfam" id="PF07589"/>
    </source>
</evidence>
<evidence type="ECO:0000256" key="1">
    <source>
        <dbReference type="SAM" id="Phobius"/>
    </source>
</evidence>
<dbReference type="InterPro" id="IPR013424">
    <property type="entry name" value="Ice-binding_C"/>
</dbReference>
<feature type="domain" description="Ice-binding protein C-terminal" evidence="3">
    <location>
        <begin position="183"/>
        <end position="209"/>
    </location>
</feature>
<feature type="signal peptide" evidence="2">
    <location>
        <begin position="1"/>
        <end position="20"/>
    </location>
</feature>
<name>A0A0A7PGV1_9SPHN</name>
<dbReference type="Pfam" id="PF07589">
    <property type="entry name" value="PEP-CTERM"/>
    <property type="match status" value="1"/>
</dbReference>
<dbReference type="HOGENOM" id="CLU_1248920_0_0_5"/>
<dbReference type="OrthoDB" id="121983at2"/>
<dbReference type="Proteomes" id="UP000030907">
    <property type="component" value="Chromosome"/>
</dbReference>
<dbReference type="NCBIfam" id="TIGR02595">
    <property type="entry name" value="PEP_CTERM"/>
    <property type="match status" value="1"/>
</dbReference>
<proteinExistence type="predicted"/>
<evidence type="ECO:0000256" key="2">
    <source>
        <dbReference type="SAM" id="SignalP"/>
    </source>
</evidence>
<reference evidence="4 5" key="1">
    <citation type="journal article" date="2015" name="Int. J. Syst. Evol. Microbiol.">
        <title>Description of Sphingopyxis fribergensis sp. nov. - a soil bacterium with the ability to degrade styrene and phenylacetic acid.</title>
        <authorList>
            <person name="Oelschlagel M."/>
            <person name="Ruckert C."/>
            <person name="Kalinowski J."/>
            <person name="Schmidt G."/>
            <person name="Schlomann M."/>
            <person name="Tischler D."/>
        </authorList>
    </citation>
    <scope>NUCLEOTIDE SEQUENCE [LARGE SCALE GENOMIC DNA]</scope>
    <source>
        <strain evidence="4 5">Kp5.2</strain>
    </source>
</reference>
<keyword evidence="2" id="KW-0732">Signal</keyword>
<dbReference type="AlphaFoldDB" id="A0A0A7PGV1"/>
<keyword evidence="1" id="KW-0472">Membrane</keyword>
<accession>A0A0A7PGV1</accession>
<organism evidence="4 5">
    <name type="scientific">Sphingopyxis fribergensis</name>
    <dbReference type="NCBI Taxonomy" id="1515612"/>
    <lineage>
        <taxon>Bacteria</taxon>
        <taxon>Pseudomonadati</taxon>
        <taxon>Pseudomonadota</taxon>
        <taxon>Alphaproteobacteria</taxon>
        <taxon>Sphingomonadales</taxon>
        <taxon>Sphingomonadaceae</taxon>
        <taxon>Sphingopyxis</taxon>
    </lineage>
</organism>
<evidence type="ECO:0000313" key="5">
    <source>
        <dbReference type="Proteomes" id="UP000030907"/>
    </source>
</evidence>
<sequence length="218" mass="23316">MIRAFAAALLVMLFAAPAQADTYTQANFSSGIFGGDANVRDPLLNPYFPSDPFSGSFVYDNNLVPAAGTGFVNVMINSYPDIAAISAADAFKFDFGSYVFTLADDPLAMIQYNNGQFNGFVFNTTFAFEGANYLFNLNGGTLTVRSEADPFGQPYINGYTNIGNGSLTGQTAYTPSTAPPVGAVPEPSTWAMMLLGFGFVGYALRTTRRRRNAVPAFA</sequence>
<dbReference type="NCBIfam" id="NF035944">
    <property type="entry name" value="PEPxxWA-CTERM"/>
    <property type="match status" value="1"/>
</dbReference>
<keyword evidence="5" id="KW-1185">Reference proteome</keyword>
<dbReference type="EMBL" id="CP009122">
    <property type="protein sequence ID" value="AJA09200.1"/>
    <property type="molecule type" value="Genomic_DNA"/>
</dbReference>